<name>A0A4R5DMD7_9BACT</name>
<dbReference type="Pfam" id="PF20434">
    <property type="entry name" value="BD-FAE"/>
    <property type="match status" value="1"/>
</dbReference>
<dbReference type="InterPro" id="IPR029058">
    <property type="entry name" value="AB_hydrolase_fold"/>
</dbReference>
<feature type="domain" description="BD-FAE-like" evidence="2">
    <location>
        <begin position="72"/>
        <end position="257"/>
    </location>
</feature>
<dbReference type="PANTHER" id="PTHR48081">
    <property type="entry name" value="AB HYDROLASE SUPERFAMILY PROTEIN C4A8.06C"/>
    <property type="match status" value="1"/>
</dbReference>
<gene>
    <name evidence="3" type="ORF">E0F88_15825</name>
</gene>
<dbReference type="InterPro" id="IPR050300">
    <property type="entry name" value="GDXG_lipolytic_enzyme"/>
</dbReference>
<dbReference type="PANTHER" id="PTHR48081:SF6">
    <property type="entry name" value="PEPTIDASE S9 PROLYL OLIGOPEPTIDASE CATALYTIC DOMAIN-CONTAINING PROTEIN"/>
    <property type="match status" value="1"/>
</dbReference>
<dbReference type="AlphaFoldDB" id="A0A4R5DMD7"/>
<protein>
    <submittedName>
        <fullName evidence="3">Alpha/beta hydrolase</fullName>
    </submittedName>
</protein>
<reference evidence="3 4" key="1">
    <citation type="submission" date="2019-03" db="EMBL/GenBank/DDBJ databases">
        <title>Dyadobacter AR-3-6 sp. nov., isolated from arctic soil.</title>
        <authorList>
            <person name="Chaudhary D.K."/>
        </authorList>
    </citation>
    <scope>NUCLEOTIDE SEQUENCE [LARGE SCALE GENOMIC DNA]</scope>
    <source>
        <strain evidence="3 4">AR-3-6</strain>
    </source>
</reference>
<organism evidence="3 4">
    <name type="scientific">Dyadobacter psychrotolerans</name>
    <dbReference type="NCBI Taxonomy" id="2541721"/>
    <lineage>
        <taxon>Bacteria</taxon>
        <taxon>Pseudomonadati</taxon>
        <taxon>Bacteroidota</taxon>
        <taxon>Cytophagia</taxon>
        <taxon>Cytophagales</taxon>
        <taxon>Spirosomataceae</taxon>
        <taxon>Dyadobacter</taxon>
    </lineage>
</organism>
<dbReference type="GO" id="GO:0016787">
    <property type="term" value="F:hydrolase activity"/>
    <property type="evidence" value="ECO:0007669"/>
    <property type="project" value="UniProtKB-KW"/>
</dbReference>
<comment type="caution">
    <text evidence="3">The sequence shown here is derived from an EMBL/GenBank/DDBJ whole genome shotgun (WGS) entry which is preliminary data.</text>
</comment>
<accession>A0A4R5DMD7</accession>
<sequence length="301" mass="33151">MLTRLLIATLLLLCFKTFAQTRIPLYSGTIPNSIATKNQEEHTANALVDSLTGNVSIPDLSVFLPDLPNGTAVIICPGGGYGILLTKREGSDVAKAFNKLGVTAFVLKYRIPSDKTMKDRSIGPLQDAQQAIKIVRENAAKYKVDPKKIGIMGFSAGGHLAATAGTHFNKRFIDESGTISLRPDFMILINPVISFDDSIGHVGSRDNLLGNLLTEETKKYFSNELFINASTPKTFLVHSGADTVVPVANSTRFYDALNKNKVRAAMHIYAFGEHGFLTYPSFEEWFGRCVEWMKMENLIKK</sequence>
<dbReference type="InterPro" id="IPR049492">
    <property type="entry name" value="BD-FAE-like_dom"/>
</dbReference>
<dbReference type="Gene3D" id="3.40.50.1820">
    <property type="entry name" value="alpha/beta hydrolase"/>
    <property type="match status" value="1"/>
</dbReference>
<keyword evidence="1 3" id="KW-0378">Hydrolase</keyword>
<proteinExistence type="predicted"/>
<dbReference type="EMBL" id="SMFL01000005">
    <property type="protein sequence ID" value="TDE14657.1"/>
    <property type="molecule type" value="Genomic_DNA"/>
</dbReference>
<evidence type="ECO:0000313" key="3">
    <source>
        <dbReference type="EMBL" id="TDE14657.1"/>
    </source>
</evidence>
<keyword evidence="4" id="KW-1185">Reference proteome</keyword>
<dbReference type="SUPFAM" id="SSF53474">
    <property type="entry name" value="alpha/beta-Hydrolases"/>
    <property type="match status" value="1"/>
</dbReference>
<dbReference type="OrthoDB" id="9794725at2"/>
<dbReference type="RefSeq" id="WP_131959240.1">
    <property type="nucleotide sequence ID" value="NZ_SMFL01000005.1"/>
</dbReference>
<dbReference type="Proteomes" id="UP000294850">
    <property type="component" value="Unassembled WGS sequence"/>
</dbReference>
<evidence type="ECO:0000313" key="4">
    <source>
        <dbReference type="Proteomes" id="UP000294850"/>
    </source>
</evidence>
<evidence type="ECO:0000256" key="1">
    <source>
        <dbReference type="ARBA" id="ARBA00022801"/>
    </source>
</evidence>
<evidence type="ECO:0000259" key="2">
    <source>
        <dbReference type="Pfam" id="PF20434"/>
    </source>
</evidence>